<gene>
    <name evidence="1" type="ORF">A7985_08685</name>
</gene>
<name>A0A1C0TSN2_9GAMM</name>
<dbReference type="PANTHER" id="PTHR43737:SF1">
    <property type="entry name" value="DUF1501 DOMAIN-CONTAINING PROTEIN"/>
    <property type="match status" value="1"/>
</dbReference>
<dbReference type="InterPro" id="IPR014917">
    <property type="entry name" value="DUF1800"/>
</dbReference>
<dbReference type="EMBL" id="MAUJ01000002">
    <property type="protein sequence ID" value="OCQ22278.1"/>
    <property type="molecule type" value="Genomic_DNA"/>
</dbReference>
<dbReference type="Pfam" id="PF08811">
    <property type="entry name" value="DUF1800"/>
    <property type="match status" value="1"/>
</dbReference>
<sequence>MQQATFGATPAQIVSLHEKSASEWFKAQMEQPASLVLPSVVAAAPDDPDDGFNLFHIEQTSLAFWRNSIAGEDQLRQRMAFALSELLVVSNAGGEVLTDIPEAVAAYQDILIQNAFGNYRSILELVTYSPAMGHYLTYMGSEKGNEQTGRMPDENYARELLQLFTLGIVALNKDGSVQLNSEDAPVELYNNTDITGLARVFTGLNLNEDDPEELINTRFTKPMQIFPESHSEKDKVFLGLTIPAGTGAKASITQALDHIFNHANLAPFVGKQLIQRLVTSNPSPEYISRVVSAFESGVYELPDGSSVGSSGRGDLAATFAAILFDEEARTQAADKGGKIREPILRFTHWARAFNVENIEPQYIPQLWETGATADLGQHPYRSPSVFNYFRPGYKAPGSKSAELGLVAPELQITNASSIPGYINFMTYFVMGQQQEADVDELKEEFDEIGVEFDLQKALQSFRPNYDPLLEIADSPTELVAYLDLLLCAQQLSDQTKQNITTALSKVPSDEDDGLLPRVHLAILMVMSSPDYLVQK</sequence>
<protein>
    <recommendedName>
        <fullName evidence="3">DUF1800 domain-containing protein</fullName>
    </recommendedName>
</protein>
<reference evidence="2" key="1">
    <citation type="submission" date="2016-07" db="EMBL/GenBank/DDBJ databases">
        <authorList>
            <person name="Florea S."/>
            <person name="Webb J.S."/>
            <person name="Jaromczyk J."/>
            <person name="Schardl C.L."/>
        </authorList>
    </citation>
    <scope>NUCLEOTIDE SEQUENCE [LARGE SCALE GENOMIC DNA]</scope>
    <source>
        <strain evidence="2">IPB1</strain>
    </source>
</reference>
<evidence type="ECO:0000313" key="2">
    <source>
        <dbReference type="Proteomes" id="UP000093366"/>
    </source>
</evidence>
<organism evidence="1 2">
    <name type="scientific">Pseudoalteromonas luteoviolacea</name>
    <dbReference type="NCBI Taxonomy" id="43657"/>
    <lineage>
        <taxon>Bacteria</taxon>
        <taxon>Pseudomonadati</taxon>
        <taxon>Pseudomonadota</taxon>
        <taxon>Gammaproteobacteria</taxon>
        <taxon>Alteromonadales</taxon>
        <taxon>Pseudoalteromonadaceae</taxon>
        <taxon>Pseudoalteromonas</taxon>
    </lineage>
</organism>
<evidence type="ECO:0000313" key="1">
    <source>
        <dbReference type="EMBL" id="OCQ22278.1"/>
    </source>
</evidence>
<dbReference type="AlphaFoldDB" id="A0A1C0TSN2"/>
<comment type="caution">
    <text evidence="1">The sequence shown here is derived from an EMBL/GenBank/DDBJ whole genome shotgun (WGS) entry which is preliminary data.</text>
</comment>
<dbReference type="Proteomes" id="UP000093366">
    <property type="component" value="Unassembled WGS sequence"/>
</dbReference>
<evidence type="ECO:0008006" key="3">
    <source>
        <dbReference type="Google" id="ProtNLM"/>
    </source>
</evidence>
<proteinExistence type="predicted"/>
<dbReference type="PANTHER" id="PTHR43737">
    <property type="entry name" value="BLL7424 PROTEIN"/>
    <property type="match status" value="1"/>
</dbReference>
<accession>A0A1C0TSN2</accession>